<dbReference type="EMBL" id="JABBJJ010000065">
    <property type="protein sequence ID" value="NMO16371.1"/>
    <property type="molecule type" value="Genomic_DNA"/>
</dbReference>
<organism evidence="2 3">
    <name type="scientific">Pyxidicoccus fallax</name>
    <dbReference type="NCBI Taxonomy" id="394095"/>
    <lineage>
        <taxon>Bacteria</taxon>
        <taxon>Pseudomonadati</taxon>
        <taxon>Myxococcota</taxon>
        <taxon>Myxococcia</taxon>
        <taxon>Myxococcales</taxon>
        <taxon>Cystobacterineae</taxon>
        <taxon>Myxococcaceae</taxon>
        <taxon>Pyxidicoccus</taxon>
    </lineage>
</organism>
<accession>A0A848LH92</accession>
<evidence type="ECO:0000313" key="3">
    <source>
        <dbReference type="Proteomes" id="UP000518300"/>
    </source>
</evidence>
<evidence type="ECO:0000313" key="2">
    <source>
        <dbReference type="EMBL" id="NMO16371.1"/>
    </source>
</evidence>
<sequence length="188" mass="21539">MSRYFKLMDDRRTRGRWQLGAPLDARGEEIDPWQFKEGRRLELGCVPRFTLDVPGRPLEYSWAAFSIPVIHERGVQVFERLGIQEVQFIPVTVDGHEGPYFILNTLKIIRCIDDARCAEVAFFTPEDGQPPEKVGWYRNVRGMRIDPTKVGDARIFRPWGWTVALVVSEDLKAALEDAGITGTKFEEA</sequence>
<dbReference type="InterPro" id="IPR012433">
    <property type="entry name" value="Imm11"/>
</dbReference>
<name>A0A848LH92_9BACT</name>
<evidence type="ECO:0000259" key="1">
    <source>
        <dbReference type="Pfam" id="PF07791"/>
    </source>
</evidence>
<dbReference type="Proteomes" id="UP000518300">
    <property type="component" value="Unassembled WGS sequence"/>
</dbReference>
<comment type="caution">
    <text evidence="2">The sequence shown here is derived from an EMBL/GenBank/DDBJ whole genome shotgun (WGS) entry which is preliminary data.</text>
</comment>
<feature type="domain" description="Immunity MXAN-0049 protein" evidence="1">
    <location>
        <begin position="55"/>
        <end position="188"/>
    </location>
</feature>
<dbReference type="Pfam" id="PF07791">
    <property type="entry name" value="Imm11"/>
    <property type="match status" value="1"/>
</dbReference>
<reference evidence="2 3" key="1">
    <citation type="submission" date="2020-04" db="EMBL/GenBank/DDBJ databases">
        <title>Draft genome of Pyxidicoccus fallax type strain.</title>
        <authorList>
            <person name="Whitworth D.E."/>
        </authorList>
    </citation>
    <scope>NUCLEOTIDE SEQUENCE [LARGE SCALE GENOMIC DNA]</scope>
    <source>
        <strain evidence="2 3">DSM 14698</strain>
    </source>
</reference>
<keyword evidence="3" id="KW-1185">Reference proteome</keyword>
<protein>
    <recommendedName>
        <fullName evidence="1">Immunity MXAN-0049 protein domain-containing protein</fullName>
    </recommendedName>
</protein>
<proteinExistence type="predicted"/>
<dbReference type="AlphaFoldDB" id="A0A848LH92"/>
<dbReference type="RefSeq" id="WP_169345659.1">
    <property type="nucleotide sequence ID" value="NZ_JABBJJ010000065.1"/>
</dbReference>
<gene>
    <name evidence="2" type="ORF">HG543_16135</name>
</gene>